<feature type="compositionally biased region" description="Low complexity" evidence="1">
    <location>
        <begin position="231"/>
        <end position="263"/>
    </location>
</feature>
<gene>
    <name evidence="4" type="ORF">DI536_24625</name>
</gene>
<evidence type="ECO:0000256" key="2">
    <source>
        <dbReference type="SAM" id="Phobius"/>
    </source>
</evidence>
<protein>
    <submittedName>
        <fullName evidence="4">Uncharacterized protein</fullName>
    </submittedName>
</protein>
<keyword evidence="2" id="KW-1133">Transmembrane helix</keyword>
<dbReference type="EMBL" id="QFQP01000025">
    <property type="protein sequence ID" value="PZR08370.1"/>
    <property type="molecule type" value="Genomic_DNA"/>
</dbReference>
<keyword evidence="3" id="KW-0732">Signal</keyword>
<feature type="chain" id="PRO_5015889579" evidence="3">
    <location>
        <begin position="23"/>
        <end position="337"/>
    </location>
</feature>
<proteinExistence type="predicted"/>
<sequence>MSSKTLRSVVLMLSLLPALAFAEDAKARAAREELERELQGMVGKVPTRVRIEYAEVDDPNYVLQEAVFELDGKGLLSPPPGALSMADEKILVWQGDVTPGKHVVTVRLKYKNTASPIVAAEGGREWTLSGDRSFEQQAGIEVFVLAKTIVDPKAVAVEKRLTLSLPASPKMIAKLDDGSIPNAPPKPVLDAGPTAEELAAAKKAEEDEKKRLATEAAAAEAKRKADEAAEAKLAATNAPTNAPTNTPTKTPTSEPTARPVPVAPSPVAAAEPVVVDAGAPVAVAPPPVVDAGVPLADTPPDEEGSFPWIVVVIGGAIGVIVAIVIARRRSRPPTLHD</sequence>
<evidence type="ECO:0000313" key="4">
    <source>
        <dbReference type="EMBL" id="PZR08370.1"/>
    </source>
</evidence>
<feature type="transmembrane region" description="Helical" evidence="2">
    <location>
        <begin position="306"/>
        <end position="326"/>
    </location>
</feature>
<keyword evidence="2" id="KW-0812">Transmembrane</keyword>
<feature type="signal peptide" evidence="3">
    <location>
        <begin position="1"/>
        <end position="22"/>
    </location>
</feature>
<comment type="caution">
    <text evidence="4">The sequence shown here is derived from an EMBL/GenBank/DDBJ whole genome shotgun (WGS) entry which is preliminary data.</text>
</comment>
<feature type="compositionally biased region" description="Basic and acidic residues" evidence="1">
    <location>
        <begin position="220"/>
        <end position="230"/>
    </location>
</feature>
<feature type="compositionally biased region" description="Basic and acidic residues" evidence="1">
    <location>
        <begin position="200"/>
        <end position="213"/>
    </location>
</feature>
<evidence type="ECO:0000313" key="5">
    <source>
        <dbReference type="Proteomes" id="UP000249061"/>
    </source>
</evidence>
<evidence type="ECO:0000256" key="3">
    <source>
        <dbReference type="SAM" id="SignalP"/>
    </source>
</evidence>
<feature type="region of interest" description="Disordered" evidence="1">
    <location>
        <begin position="200"/>
        <end position="263"/>
    </location>
</feature>
<keyword evidence="2" id="KW-0472">Membrane</keyword>
<reference evidence="4 5" key="1">
    <citation type="submission" date="2017-08" db="EMBL/GenBank/DDBJ databases">
        <title>Infants hospitalized years apart are colonized by the same room-sourced microbial strains.</title>
        <authorList>
            <person name="Brooks B."/>
            <person name="Olm M.R."/>
            <person name="Firek B.A."/>
            <person name="Baker R."/>
            <person name="Thomas B.C."/>
            <person name="Morowitz M.J."/>
            <person name="Banfield J.F."/>
        </authorList>
    </citation>
    <scope>NUCLEOTIDE SEQUENCE [LARGE SCALE GENOMIC DNA]</scope>
    <source>
        <strain evidence="4">S2_003_000_R2_14</strain>
    </source>
</reference>
<accession>A0A2W5SZE4</accession>
<dbReference type="Proteomes" id="UP000249061">
    <property type="component" value="Unassembled WGS sequence"/>
</dbReference>
<name>A0A2W5SZE4_9BACT</name>
<organism evidence="4 5">
    <name type="scientific">Archangium gephyra</name>
    <dbReference type="NCBI Taxonomy" id="48"/>
    <lineage>
        <taxon>Bacteria</taxon>
        <taxon>Pseudomonadati</taxon>
        <taxon>Myxococcota</taxon>
        <taxon>Myxococcia</taxon>
        <taxon>Myxococcales</taxon>
        <taxon>Cystobacterineae</taxon>
        <taxon>Archangiaceae</taxon>
        <taxon>Archangium</taxon>
    </lineage>
</organism>
<dbReference type="AlphaFoldDB" id="A0A2W5SZE4"/>
<evidence type="ECO:0000256" key="1">
    <source>
        <dbReference type="SAM" id="MobiDB-lite"/>
    </source>
</evidence>